<evidence type="ECO:0000313" key="4">
    <source>
        <dbReference type="EMBL" id="MCO6042495.1"/>
    </source>
</evidence>
<proteinExistence type="predicted"/>
<comment type="caution">
    <text evidence="4">The sequence shown here is derived from an EMBL/GenBank/DDBJ whole genome shotgun (WGS) entry which is preliminary data.</text>
</comment>
<dbReference type="InterPro" id="IPR028976">
    <property type="entry name" value="CheC-like_sf"/>
</dbReference>
<dbReference type="InterPro" id="IPR028051">
    <property type="entry name" value="CheX-like_dom"/>
</dbReference>
<organism evidence="4 5">
    <name type="scientific">Aeoliella straminimaris</name>
    <dbReference type="NCBI Taxonomy" id="2954799"/>
    <lineage>
        <taxon>Bacteria</taxon>
        <taxon>Pseudomonadati</taxon>
        <taxon>Planctomycetota</taxon>
        <taxon>Planctomycetia</taxon>
        <taxon>Pirellulales</taxon>
        <taxon>Lacipirellulaceae</taxon>
        <taxon>Aeoliella</taxon>
    </lineage>
</organism>
<dbReference type="Pfam" id="PF13690">
    <property type="entry name" value="CheX"/>
    <property type="match status" value="1"/>
</dbReference>
<feature type="domain" description="Chemotaxis phosphatase CheX-like" evidence="3">
    <location>
        <begin position="42"/>
        <end position="137"/>
    </location>
</feature>
<reference evidence="4" key="1">
    <citation type="submission" date="2022-06" db="EMBL/GenBank/DDBJ databases">
        <title>Aeoliella straminimaris, a novel planctomycete from sediments.</title>
        <authorList>
            <person name="Vitorino I.R."/>
            <person name="Lage O.M."/>
        </authorList>
    </citation>
    <scope>NUCLEOTIDE SEQUENCE</scope>
    <source>
        <strain evidence="4">ICT_H6.2</strain>
    </source>
</reference>
<dbReference type="GO" id="GO:0006935">
    <property type="term" value="P:chemotaxis"/>
    <property type="evidence" value="ECO:0007669"/>
    <property type="project" value="UniProtKB-KW"/>
</dbReference>
<keyword evidence="5" id="KW-1185">Reference proteome</keyword>
<dbReference type="Proteomes" id="UP001155241">
    <property type="component" value="Unassembled WGS sequence"/>
</dbReference>
<keyword evidence="1" id="KW-0145">Chemotaxis</keyword>
<protein>
    <submittedName>
        <fullName evidence="4">Chemotaxis protein CheX</fullName>
    </submittedName>
</protein>
<gene>
    <name evidence="4" type="ORF">NG895_01110</name>
</gene>
<dbReference type="PANTHER" id="PTHR39452">
    <property type="entry name" value="CHEY-P PHOSPHATASE CHEX"/>
    <property type="match status" value="1"/>
</dbReference>
<name>A0A9X2F5E2_9BACT</name>
<dbReference type="CDD" id="cd17906">
    <property type="entry name" value="CheX"/>
    <property type="match status" value="1"/>
</dbReference>
<evidence type="ECO:0000313" key="5">
    <source>
        <dbReference type="Proteomes" id="UP001155241"/>
    </source>
</evidence>
<feature type="region of interest" description="Disordered" evidence="2">
    <location>
        <begin position="151"/>
        <end position="176"/>
    </location>
</feature>
<sequence>MQAEWINPFVTSTVSTFETMLGCGIKRGTPSIKTNRQPHYEVSGLMSLEGMARGIVVVSLDRKVAISATEAVIGHAATSIDADVIDCVCEITNMVAGGANNHLEHLKMRIGLPSVVSGKNHVISYPTGVATISIPFQTDWGPMCVDASIKESSPAGDSATSIESSEKVTLNAGAPT</sequence>
<dbReference type="InterPro" id="IPR038756">
    <property type="entry name" value="CheX-like"/>
</dbReference>
<accession>A0A9X2F5E2</accession>
<dbReference type="AlphaFoldDB" id="A0A9X2F5E2"/>
<dbReference type="PANTHER" id="PTHR39452:SF1">
    <property type="entry name" value="CHEY-P PHOSPHATASE CHEX"/>
    <property type="match status" value="1"/>
</dbReference>
<evidence type="ECO:0000259" key="3">
    <source>
        <dbReference type="Pfam" id="PF13690"/>
    </source>
</evidence>
<dbReference type="RefSeq" id="WP_252850597.1">
    <property type="nucleotide sequence ID" value="NZ_JAMXLR010000004.1"/>
</dbReference>
<dbReference type="EMBL" id="JAMXLR010000004">
    <property type="protein sequence ID" value="MCO6042495.1"/>
    <property type="molecule type" value="Genomic_DNA"/>
</dbReference>
<evidence type="ECO:0000256" key="1">
    <source>
        <dbReference type="ARBA" id="ARBA00022500"/>
    </source>
</evidence>
<evidence type="ECO:0000256" key="2">
    <source>
        <dbReference type="SAM" id="MobiDB-lite"/>
    </source>
</evidence>
<dbReference type="SUPFAM" id="SSF103039">
    <property type="entry name" value="CheC-like"/>
    <property type="match status" value="1"/>
</dbReference>
<dbReference type="Gene3D" id="3.40.1550.10">
    <property type="entry name" value="CheC-like"/>
    <property type="match status" value="1"/>
</dbReference>